<sequence>MVVVVVVVVVRLTAAVYAVQGTPLSVQTSAPETTEAGDDASPASPPSLAPSTCHLVCPHFLASLRLAQASHLGSSRAGANTSESW</sequence>
<proteinExistence type="predicted"/>
<organism evidence="3 4">
    <name type="scientific">Elysia crispata</name>
    <name type="common">lettuce slug</name>
    <dbReference type="NCBI Taxonomy" id="231223"/>
    <lineage>
        <taxon>Eukaryota</taxon>
        <taxon>Metazoa</taxon>
        <taxon>Spiralia</taxon>
        <taxon>Lophotrochozoa</taxon>
        <taxon>Mollusca</taxon>
        <taxon>Gastropoda</taxon>
        <taxon>Heterobranchia</taxon>
        <taxon>Euthyneura</taxon>
        <taxon>Panpulmonata</taxon>
        <taxon>Sacoglossa</taxon>
        <taxon>Placobranchoidea</taxon>
        <taxon>Plakobranchidae</taxon>
        <taxon>Elysia</taxon>
    </lineage>
</organism>
<feature type="signal peptide" evidence="2">
    <location>
        <begin position="1"/>
        <end position="18"/>
    </location>
</feature>
<gene>
    <name evidence="3" type="ORF">RRG08_042459</name>
</gene>
<keyword evidence="4" id="KW-1185">Reference proteome</keyword>
<feature type="chain" id="PRO_5042164387" description="Secreted protein" evidence="2">
    <location>
        <begin position="19"/>
        <end position="85"/>
    </location>
</feature>
<protein>
    <recommendedName>
        <fullName evidence="5">Secreted protein</fullName>
    </recommendedName>
</protein>
<keyword evidence="2" id="KW-0732">Signal</keyword>
<evidence type="ECO:0000313" key="3">
    <source>
        <dbReference type="EMBL" id="KAK3766681.1"/>
    </source>
</evidence>
<comment type="caution">
    <text evidence="3">The sequence shown here is derived from an EMBL/GenBank/DDBJ whole genome shotgun (WGS) entry which is preliminary data.</text>
</comment>
<evidence type="ECO:0000256" key="2">
    <source>
        <dbReference type="SAM" id="SignalP"/>
    </source>
</evidence>
<accession>A0AAE1DDM5</accession>
<dbReference type="AlphaFoldDB" id="A0AAE1DDM5"/>
<reference evidence="3" key="1">
    <citation type="journal article" date="2023" name="G3 (Bethesda)">
        <title>A reference genome for the long-term kleptoplast-retaining sea slug Elysia crispata morphotype clarki.</title>
        <authorList>
            <person name="Eastman K.E."/>
            <person name="Pendleton A.L."/>
            <person name="Shaikh M.A."/>
            <person name="Suttiyut T."/>
            <person name="Ogas R."/>
            <person name="Tomko P."/>
            <person name="Gavelis G."/>
            <person name="Widhalm J.R."/>
            <person name="Wisecaver J.H."/>
        </authorList>
    </citation>
    <scope>NUCLEOTIDE SEQUENCE</scope>
    <source>
        <strain evidence="3">ECLA1</strain>
    </source>
</reference>
<evidence type="ECO:0008006" key="5">
    <source>
        <dbReference type="Google" id="ProtNLM"/>
    </source>
</evidence>
<evidence type="ECO:0000313" key="4">
    <source>
        <dbReference type="Proteomes" id="UP001283361"/>
    </source>
</evidence>
<evidence type="ECO:0000256" key="1">
    <source>
        <dbReference type="SAM" id="MobiDB-lite"/>
    </source>
</evidence>
<feature type="region of interest" description="Disordered" evidence="1">
    <location>
        <begin position="27"/>
        <end position="48"/>
    </location>
</feature>
<dbReference type="Proteomes" id="UP001283361">
    <property type="component" value="Unassembled WGS sequence"/>
</dbReference>
<name>A0AAE1DDM5_9GAST</name>
<dbReference type="EMBL" id="JAWDGP010004208">
    <property type="protein sequence ID" value="KAK3766681.1"/>
    <property type="molecule type" value="Genomic_DNA"/>
</dbReference>